<reference evidence="2 3" key="1">
    <citation type="submission" date="2020-04" db="EMBL/GenBank/DDBJ databases">
        <authorList>
            <person name="Hitch T.C.A."/>
            <person name="Wylensek D."/>
            <person name="Clavel T."/>
        </authorList>
    </citation>
    <scope>NUCLEOTIDE SEQUENCE [LARGE SCALE GENOMIC DNA]</scope>
    <source>
        <strain evidence="2 3">Med78_4-601-WT-2</strain>
    </source>
</reference>
<dbReference type="Proteomes" id="UP000573963">
    <property type="component" value="Unassembled WGS sequence"/>
</dbReference>
<organism evidence="2 3">
    <name type="scientific">Paraclostridium bifermentans</name>
    <name type="common">Clostridium bifermentans</name>
    <dbReference type="NCBI Taxonomy" id="1490"/>
    <lineage>
        <taxon>Bacteria</taxon>
        <taxon>Bacillati</taxon>
        <taxon>Bacillota</taxon>
        <taxon>Clostridia</taxon>
        <taxon>Peptostreptococcales</taxon>
        <taxon>Peptostreptococcaceae</taxon>
        <taxon>Paraclostridium</taxon>
    </lineage>
</organism>
<name>A0AA44DK55_PARBF</name>
<keyword evidence="1" id="KW-0732">Signal</keyword>
<evidence type="ECO:0000313" key="3">
    <source>
        <dbReference type="Proteomes" id="UP000573963"/>
    </source>
</evidence>
<gene>
    <name evidence="2" type="ORF">HF875_05710</name>
</gene>
<dbReference type="EMBL" id="JABAFD010000002">
    <property type="protein sequence ID" value="NME09006.1"/>
    <property type="molecule type" value="Genomic_DNA"/>
</dbReference>
<protein>
    <submittedName>
        <fullName evidence="2">Uncharacterized protein</fullName>
    </submittedName>
</protein>
<dbReference type="AlphaFoldDB" id="A0AA44DK55"/>
<sequence>MSFKKLSIVFAITLILFTSNMSFSHSLSASAPVPISNRFIKDLELIDNNMYLLIKYVAAGNYKEDKVEKDIKFIEAAINTLTAETSKLPQRDNDVILSMQSILNYYKISLSRLKSYFETKDPDNLIDAIVSFSSGYDSSNKLRQIIGGAGK</sequence>
<evidence type="ECO:0000256" key="1">
    <source>
        <dbReference type="SAM" id="SignalP"/>
    </source>
</evidence>
<dbReference type="RefSeq" id="WP_168931595.1">
    <property type="nucleotide sequence ID" value="NZ_JABAFD010000002.1"/>
</dbReference>
<feature type="chain" id="PRO_5041427031" evidence="1">
    <location>
        <begin position="32"/>
        <end position="151"/>
    </location>
</feature>
<proteinExistence type="predicted"/>
<feature type="signal peptide" evidence="1">
    <location>
        <begin position="1"/>
        <end position="31"/>
    </location>
</feature>
<evidence type="ECO:0000313" key="2">
    <source>
        <dbReference type="EMBL" id="NME09006.1"/>
    </source>
</evidence>
<comment type="caution">
    <text evidence="2">The sequence shown here is derived from an EMBL/GenBank/DDBJ whole genome shotgun (WGS) entry which is preliminary data.</text>
</comment>
<accession>A0AA44DK55</accession>